<protein>
    <submittedName>
        <fullName evidence="3">2-alkenal reductase</fullName>
    </submittedName>
</protein>
<evidence type="ECO:0000256" key="1">
    <source>
        <dbReference type="ARBA" id="ARBA00023002"/>
    </source>
</evidence>
<reference evidence="3 4" key="1">
    <citation type="journal article" date="2015" name="G3 (Bethesda)">
        <title>Insights into Ongoing Evolution of the Hexachlorocyclohexane Catabolic Pathway from Comparative Genomics of Ten Sphingomonadaceae Strains.</title>
        <authorList>
            <person name="Pearce S.L."/>
            <person name="Oakeshott J.G."/>
            <person name="Pandey G."/>
        </authorList>
    </citation>
    <scope>NUCLEOTIDE SEQUENCE [LARGE SCALE GENOMIC DNA]</scope>
    <source>
        <strain evidence="3 4">LL01</strain>
    </source>
</reference>
<feature type="domain" description="Enoyl reductase (ER)" evidence="2">
    <location>
        <begin position="18"/>
        <end position="329"/>
    </location>
</feature>
<accession>A0A0J7XQE7</accession>
<dbReference type="FunFam" id="3.40.50.720:FF:000121">
    <property type="entry name" value="Prostaglandin reductase 2"/>
    <property type="match status" value="1"/>
</dbReference>
<dbReference type="Pfam" id="PF16884">
    <property type="entry name" value="ADH_N_2"/>
    <property type="match status" value="1"/>
</dbReference>
<dbReference type="SUPFAM" id="SSF50129">
    <property type="entry name" value="GroES-like"/>
    <property type="match status" value="1"/>
</dbReference>
<sequence length="347" mass="36708">MTHNRRMTLAARPEGEPGPEHFAMVEAPFAPLPPGKARMQTIYTSVDPAMRIRMRAGKSYIPPFAIGETVGTYSVGQIIESDCDTLPVGSFAWSFSGWETHPVVGRRSAFPIVPVGVPLSAYLGVLGFTGFTAWLGLEDIGRPKPGETLLVTAASGAVGSIAGQIGKLRGLRVVGVTSGAARCAMLKERLGFDAAIDRSAGDFSAQMDRACPDGVDIFFENVGGPMQAAILPRMRMGGRVIMCGMIAQYNDAAPEPGPNLMAVVTNRLRLEGFIASDSVDRLPGYQREAGAWVQSGQLLSDETIVAGLHNGPTAFRRLLGGDKLGKTVLQLAPDPFAPARALSSATP</sequence>
<dbReference type="Gene3D" id="3.40.50.720">
    <property type="entry name" value="NAD(P)-binding Rossmann-like Domain"/>
    <property type="match status" value="1"/>
</dbReference>
<comment type="caution">
    <text evidence="3">The sequence shown here is derived from an EMBL/GenBank/DDBJ whole genome shotgun (WGS) entry which is preliminary data.</text>
</comment>
<dbReference type="PANTHER" id="PTHR43205:SF7">
    <property type="entry name" value="PROSTAGLANDIN REDUCTASE 1"/>
    <property type="match status" value="1"/>
</dbReference>
<dbReference type="EMBL" id="JACT01000005">
    <property type="protein sequence ID" value="KMS53283.1"/>
    <property type="molecule type" value="Genomic_DNA"/>
</dbReference>
<dbReference type="PANTHER" id="PTHR43205">
    <property type="entry name" value="PROSTAGLANDIN REDUCTASE"/>
    <property type="match status" value="1"/>
</dbReference>
<dbReference type="InterPro" id="IPR036291">
    <property type="entry name" value="NAD(P)-bd_dom_sf"/>
</dbReference>
<dbReference type="SUPFAM" id="SSF51735">
    <property type="entry name" value="NAD(P)-binding Rossmann-fold domains"/>
    <property type="match status" value="1"/>
</dbReference>
<dbReference type="Pfam" id="PF00107">
    <property type="entry name" value="ADH_zinc_N"/>
    <property type="match status" value="1"/>
</dbReference>
<dbReference type="InterPro" id="IPR011032">
    <property type="entry name" value="GroES-like_sf"/>
</dbReference>
<dbReference type="Gene3D" id="3.90.180.10">
    <property type="entry name" value="Medium-chain alcohol dehydrogenases, catalytic domain"/>
    <property type="match status" value="1"/>
</dbReference>
<dbReference type="CDD" id="cd05288">
    <property type="entry name" value="PGDH"/>
    <property type="match status" value="1"/>
</dbReference>
<dbReference type="PATRIC" id="fig|1420583.3.peg.3855"/>
<keyword evidence="1" id="KW-0560">Oxidoreductase</keyword>
<dbReference type="InterPro" id="IPR013149">
    <property type="entry name" value="ADH-like_C"/>
</dbReference>
<keyword evidence="4" id="KW-1185">Reference proteome</keyword>
<organism evidence="3 4">
    <name type="scientific">Sphingobium cupriresistens LL01</name>
    <dbReference type="NCBI Taxonomy" id="1420583"/>
    <lineage>
        <taxon>Bacteria</taxon>
        <taxon>Pseudomonadati</taxon>
        <taxon>Pseudomonadota</taxon>
        <taxon>Alphaproteobacteria</taxon>
        <taxon>Sphingomonadales</taxon>
        <taxon>Sphingomonadaceae</taxon>
        <taxon>Sphingobium</taxon>
    </lineage>
</organism>
<dbReference type="SMART" id="SM00829">
    <property type="entry name" value="PKS_ER"/>
    <property type="match status" value="1"/>
</dbReference>
<dbReference type="Proteomes" id="UP000052232">
    <property type="component" value="Unassembled WGS sequence"/>
</dbReference>
<proteinExistence type="predicted"/>
<dbReference type="InterPro" id="IPR020843">
    <property type="entry name" value="ER"/>
</dbReference>
<evidence type="ECO:0000313" key="3">
    <source>
        <dbReference type="EMBL" id="KMS53283.1"/>
    </source>
</evidence>
<dbReference type="InterPro" id="IPR045010">
    <property type="entry name" value="MDR_fam"/>
</dbReference>
<name>A0A0J7XQE7_9SPHN</name>
<dbReference type="GO" id="GO:0016628">
    <property type="term" value="F:oxidoreductase activity, acting on the CH-CH group of donors, NAD or NADP as acceptor"/>
    <property type="evidence" value="ECO:0007669"/>
    <property type="project" value="InterPro"/>
</dbReference>
<gene>
    <name evidence="3" type="ORF">V473_20230</name>
</gene>
<evidence type="ECO:0000259" key="2">
    <source>
        <dbReference type="SMART" id="SM00829"/>
    </source>
</evidence>
<dbReference type="STRING" id="1420583.V473_20230"/>
<dbReference type="InterPro" id="IPR041694">
    <property type="entry name" value="ADH_N_2"/>
</dbReference>
<dbReference type="AlphaFoldDB" id="A0A0J7XQE7"/>
<evidence type="ECO:0000313" key="4">
    <source>
        <dbReference type="Proteomes" id="UP000052232"/>
    </source>
</evidence>
<dbReference type="RefSeq" id="WP_169793957.1">
    <property type="nucleotide sequence ID" value="NZ_KQ130436.1"/>
</dbReference>